<evidence type="ECO:0000256" key="2">
    <source>
        <dbReference type="ARBA" id="ARBA00008917"/>
    </source>
</evidence>
<dbReference type="PANTHER" id="PTHR11009">
    <property type="entry name" value="DER1-LIKE PROTEIN, DERLIN"/>
    <property type="match status" value="1"/>
</dbReference>
<dbReference type="GO" id="GO:0006950">
    <property type="term" value="P:response to stress"/>
    <property type="evidence" value="ECO:0007669"/>
    <property type="project" value="UniProtKB-ARBA"/>
</dbReference>
<comment type="function">
    <text evidence="7">May be involved in the degradation of misfolded endoplasmic reticulum (ER) luminal proteins.</text>
</comment>
<keyword evidence="4 7" id="KW-0256">Endoplasmic reticulum</keyword>
<feature type="transmembrane region" description="Helical" evidence="7">
    <location>
        <begin position="45"/>
        <end position="65"/>
    </location>
</feature>
<protein>
    <recommendedName>
        <fullName evidence="7">Derlin</fullName>
    </recommendedName>
</protein>
<keyword evidence="5 7" id="KW-1133">Transmembrane helix</keyword>
<evidence type="ECO:0000256" key="5">
    <source>
        <dbReference type="ARBA" id="ARBA00022989"/>
    </source>
</evidence>
<organism evidence="9 10">
    <name type="scientific">Chrysodeixis includens</name>
    <name type="common">Soybean looper</name>
    <name type="synonym">Pseudoplusia includens</name>
    <dbReference type="NCBI Taxonomy" id="689277"/>
    <lineage>
        <taxon>Eukaryota</taxon>
        <taxon>Metazoa</taxon>
        <taxon>Ecdysozoa</taxon>
        <taxon>Arthropoda</taxon>
        <taxon>Hexapoda</taxon>
        <taxon>Insecta</taxon>
        <taxon>Pterygota</taxon>
        <taxon>Neoptera</taxon>
        <taxon>Endopterygota</taxon>
        <taxon>Lepidoptera</taxon>
        <taxon>Glossata</taxon>
        <taxon>Ditrysia</taxon>
        <taxon>Noctuoidea</taxon>
        <taxon>Noctuidae</taxon>
        <taxon>Plusiinae</taxon>
        <taxon>Chrysodeixis</taxon>
    </lineage>
</organism>
<comment type="similarity">
    <text evidence="2 7">Belongs to the derlin family.</text>
</comment>
<dbReference type="OrthoDB" id="1716531at2759"/>
<dbReference type="AlphaFoldDB" id="A0A9N8KTF2"/>
<evidence type="ECO:0000313" key="10">
    <source>
        <dbReference type="Proteomes" id="UP001154114"/>
    </source>
</evidence>
<evidence type="ECO:0000256" key="3">
    <source>
        <dbReference type="ARBA" id="ARBA00022692"/>
    </source>
</evidence>
<gene>
    <name evidence="9" type="ORF">CINC_LOCUS3006</name>
</gene>
<comment type="subcellular location">
    <subcellularLocation>
        <location evidence="1 7">Endoplasmic reticulum membrane</location>
        <topology evidence="1 7">Multi-pass membrane protein</topology>
    </subcellularLocation>
</comment>
<dbReference type="InterPro" id="IPR007599">
    <property type="entry name" value="DER1"/>
</dbReference>
<dbReference type="GO" id="GO:0005789">
    <property type="term" value="C:endoplasmic reticulum membrane"/>
    <property type="evidence" value="ECO:0007669"/>
    <property type="project" value="UniProtKB-SubCell"/>
</dbReference>
<evidence type="ECO:0000256" key="6">
    <source>
        <dbReference type="ARBA" id="ARBA00023136"/>
    </source>
</evidence>
<evidence type="ECO:0000313" key="9">
    <source>
        <dbReference type="EMBL" id="CAD0201333.1"/>
    </source>
</evidence>
<evidence type="ECO:0000256" key="1">
    <source>
        <dbReference type="ARBA" id="ARBA00004477"/>
    </source>
</evidence>
<name>A0A9N8KTF2_CHRIL</name>
<keyword evidence="3 7" id="KW-0812">Transmembrane</keyword>
<dbReference type="Pfam" id="PF04511">
    <property type="entry name" value="DER1"/>
    <property type="match status" value="1"/>
</dbReference>
<proteinExistence type="inferred from homology"/>
<reference evidence="9" key="1">
    <citation type="submission" date="2021-12" db="EMBL/GenBank/DDBJ databases">
        <authorList>
            <person name="King R."/>
        </authorList>
    </citation>
    <scope>NUCLEOTIDE SEQUENCE</scope>
</reference>
<evidence type="ECO:0000256" key="7">
    <source>
        <dbReference type="RuleBase" id="RU363059"/>
    </source>
</evidence>
<keyword evidence="6 7" id="KW-0472">Membrane</keyword>
<feature type="region of interest" description="Disordered" evidence="8">
    <location>
        <begin position="97"/>
        <end position="126"/>
    </location>
</feature>
<keyword evidence="10" id="KW-1185">Reference proteome</keyword>
<feature type="transmembrane region" description="Helical" evidence="7">
    <location>
        <begin position="20"/>
        <end position="39"/>
    </location>
</feature>
<accession>A0A9N8KTF2</accession>
<comment type="caution">
    <text evidence="7">Lacks conserved residue(s) required for the propagation of feature annotation.</text>
</comment>
<evidence type="ECO:0000256" key="4">
    <source>
        <dbReference type="ARBA" id="ARBA00022824"/>
    </source>
</evidence>
<evidence type="ECO:0000256" key="8">
    <source>
        <dbReference type="SAM" id="MobiDB-lite"/>
    </source>
</evidence>
<sequence length="126" mass="14384">MAYQTILQEYMLIPPVTRAYTTACVVTTLAVAPYLPWVLLGFSVLLGNAISVDLVGMAIGHIYFFMEDVLPRQNGGQRLLKTPKFLQKLFDPAPEPEYVPLPEVDNMRPGGYDWRRRPEDEEEEPR</sequence>
<dbReference type="Proteomes" id="UP001154114">
    <property type="component" value="Chromosome 14"/>
</dbReference>
<dbReference type="EMBL" id="LR824017">
    <property type="protein sequence ID" value="CAD0201333.1"/>
    <property type="molecule type" value="Genomic_DNA"/>
</dbReference>